<dbReference type="EC" id="1.-.-.-" evidence="2"/>
<dbReference type="Proteomes" id="UP001595975">
    <property type="component" value="Unassembled WGS sequence"/>
</dbReference>
<dbReference type="Gene3D" id="3.30.70.100">
    <property type="match status" value="1"/>
</dbReference>
<evidence type="ECO:0000313" key="3">
    <source>
        <dbReference type="Proteomes" id="UP001595975"/>
    </source>
</evidence>
<organism evidence="2 3">
    <name type="scientific">Kitasatospora misakiensis</name>
    <dbReference type="NCBI Taxonomy" id="67330"/>
    <lineage>
        <taxon>Bacteria</taxon>
        <taxon>Bacillati</taxon>
        <taxon>Actinomycetota</taxon>
        <taxon>Actinomycetes</taxon>
        <taxon>Kitasatosporales</taxon>
        <taxon>Streptomycetaceae</taxon>
        <taxon>Kitasatospora</taxon>
    </lineage>
</organism>
<reference evidence="3" key="1">
    <citation type="journal article" date="2019" name="Int. J. Syst. Evol. Microbiol.">
        <title>The Global Catalogue of Microorganisms (GCM) 10K type strain sequencing project: providing services to taxonomists for standard genome sequencing and annotation.</title>
        <authorList>
            <consortium name="The Broad Institute Genomics Platform"/>
            <consortium name="The Broad Institute Genome Sequencing Center for Infectious Disease"/>
            <person name="Wu L."/>
            <person name="Ma J."/>
        </authorList>
    </citation>
    <scope>NUCLEOTIDE SEQUENCE [LARGE SCALE GENOMIC DNA]</scope>
    <source>
        <strain evidence="3">CGMCC 4.1437</strain>
    </source>
</reference>
<dbReference type="Pfam" id="PF03992">
    <property type="entry name" value="ABM"/>
    <property type="match status" value="1"/>
</dbReference>
<dbReference type="InterPro" id="IPR011008">
    <property type="entry name" value="Dimeric_a/b-barrel"/>
</dbReference>
<name>A0ABW0WUI8_9ACTN</name>
<dbReference type="GO" id="GO:0004497">
    <property type="term" value="F:monooxygenase activity"/>
    <property type="evidence" value="ECO:0007669"/>
    <property type="project" value="UniProtKB-KW"/>
</dbReference>
<comment type="caution">
    <text evidence="2">The sequence shown here is derived from an EMBL/GenBank/DDBJ whole genome shotgun (WGS) entry which is preliminary data.</text>
</comment>
<evidence type="ECO:0000313" key="2">
    <source>
        <dbReference type="EMBL" id="MFC5661933.1"/>
    </source>
</evidence>
<dbReference type="PROSITE" id="PS51725">
    <property type="entry name" value="ABM"/>
    <property type="match status" value="1"/>
</dbReference>
<keyword evidence="2" id="KW-0503">Monooxygenase</keyword>
<dbReference type="SUPFAM" id="SSF54909">
    <property type="entry name" value="Dimeric alpha+beta barrel"/>
    <property type="match status" value="1"/>
</dbReference>
<keyword evidence="3" id="KW-1185">Reference proteome</keyword>
<dbReference type="InterPro" id="IPR050744">
    <property type="entry name" value="AI-2_Isomerase_LsrG"/>
</dbReference>
<protein>
    <submittedName>
        <fullName evidence="2">Quinol monooxygenase</fullName>
        <ecNumber evidence="2">1.-.-.-</ecNumber>
    </submittedName>
</protein>
<keyword evidence="2" id="KW-0560">Oxidoreductase</keyword>
<gene>
    <name evidence="2" type="ORF">ACFP3U_02935</name>
</gene>
<feature type="domain" description="ABM" evidence="1">
    <location>
        <begin position="3"/>
        <end position="92"/>
    </location>
</feature>
<sequence>MKKTLLAEFTVTPGFEEQVAALVADFAAVVRSEPGNLTFDVYTKESDPRAYWIFEEYQDEAAFEEHLAAPHGKPFNAELVRMIEEDASVLTFLTPAG</sequence>
<proteinExistence type="predicted"/>
<dbReference type="PANTHER" id="PTHR33336:SF3">
    <property type="entry name" value="ABM DOMAIN-CONTAINING PROTEIN"/>
    <property type="match status" value="1"/>
</dbReference>
<dbReference type="InterPro" id="IPR007138">
    <property type="entry name" value="ABM_dom"/>
</dbReference>
<dbReference type="RefSeq" id="WP_380223520.1">
    <property type="nucleotide sequence ID" value="NZ_JBHSOF010000002.1"/>
</dbReference>
<accession>A0ABW0WUI8</accession>
<dbReference type="EMBL" id="JBHSOF010000002">
    <property type="protein sequence ID" value="MFC5661933.1"/>
    <property type="molecule type" value="Genomic_DNA"/>
</dbReference>
<evidence type="ECO:0000259" key="1">
    <source>
        <dbReference type="PROSITE" id="PS51725"/>
    </source>
</evidence>
<dbReference type="PANTHER" id="PTHR33336">
    <property type="entry name" value="QUINOL MONOOXYGENASE YGIN-RELATED"/>
    <property type="match status" value="1"/>
</dbReference>